<dbReference type="EMBL" id="CP054143">
    <property type="protein sequence ID" value="QKJ67659.1"/>
    <property type="molecule type" value="Genomic_DNA"/>
</dbReference>
<dbReference type="InterPro" id="IPR046977">
    <property type="entry name" value="RsmC/RlmG"/>
</dbReference>
<keyword evidence="4 8" id="KW-0808">Transferase</keyword>
<dbReference type="InterPro" id="IPR002052">
    <property type="entry name" value="DNA_methylase_N6_adenine_CS"/>
</dbReference>
<dbReference type="KEGG" id="dee:HQN60_13580"/>
<evidence type="ECO:0000259" key="6">
    <source>
        <dbReference type="Pfam" id="PF05175"/>
    </source>
</evidence>
<keyword evidence="5" id="KW-0949">S-adenosyl-L-methionine</keyword>
<feature type="domain" description="RlmG N-terminal" evidence="7">
    <location>
        <begin position="9"/>
        <end position="167"/>
    </location>
</feature>
<dbReference type="Pfam" id="PF05175">
    <property type="entry name" value="MTS"/>
    <property type="match status" value="1"/>
</dbReference>
<dbReference type="RefSeq" id="WP_173534160.1">
    <property type="nucleotide sequence ID" value="NZ_CP054143.1"/>
</dbReference>
<reference evidence="8 9" key="1">
    <citation type="submission" date="2020-05" db="EMBL/GenBank/DDBJ databases">
        <title>Complete genome sequence of Deefgea sp. D17.</title>
        <authorList>
            <person name="Bae J.-W."/>
            <person name="Han J.E."/>
        </authorList>
    </citation>
    <scope>NUCLEOTIDE SEQUENCE [LARGE SCALE GENOMIC DNA]</scope>
    <source>
        <strain evidence="8 9">D17</strain>
    </source>
</reference>
<gene>
    <name evidence="8" type="ORF">HQN60_13580</name>
</gene>
<protein>
    <submittedName>
        <fullName evidence="8">Methyltransferase</fullName>
    </submittedName>
</protein>
<dbReference type="Proteomes" id="UP000504844">
    <property type="component" value="Chromosome"/>
</dbReference>
<organism evidence="8 9">
    <name type="scientific">Deefgea piscis</name>
    <dbReference type="NCBI Taxonomy" id="2739061"/>
    <lineage>
        <taxon>Bacteria</taxon>
        <taxon>Pseudomonadati</taxon>
        <taxon>Pseudomonadota</taxon>
        <taxon>Betaproteobacteria</taxon>
        <taxon>Neisseriales</taxon>
        <taxon>Chitinibacteraceae</taxon>
        <taxon>Deefgea</taxon>
    </lineage>
</organism>
<dbReference type="SUPFAM" id="SSF53335">
    <property type="entry name" value="S-adenosyl-L-methionine-dependent methyltransferases"/>
    <property type="match status" value="1"/>
</dbReference>
<dbReference type="InterPro" id="IPR007848">
    <property type="entry name" value="Small_mtfrase_dom"/>
</dbReference>
<dbReference type="InterPro" id="IPR017237">
    <property type="entry name" value="RLMG"/>
</dbReference>
<evidence type="ECO:0000259" key="7">
    <source>
        <dbReference type="Pfam" id="PF26049"/>
    </source>
</evidence>
<keyword evidence="2" id="KW-0698">rRNA processing</keyword>
<dbReference type="InterPro" id="IPR029063">
    <property type="entry name" value="SAM-dependent_MTases_sf"/>
</dbReference>
<evidence type="ECO:0000256" key="5">
    <source>
        <dbReference type="ARBA" id="ARBA00022691"/>
    </source>
</evidence>
<dbReference type="GO" id="GO:0003676">
    <property type="term" value="F:nucleic acid binding"/>
    <property type="evidence" value="ECO:0007669"/>
    <property type="project" value="InterPro"/>
</dbReference>
<dbReference type="Gene3D" id="3.40.50.150">
    <property type="entry name" value="Vaccinia Virus protein VP39"/>
    <property type="match status" value="2"/>
</dbReference>
<dbReference type="PROSITE" id="PS00092">
    <property type="entry name" value="N6_MTASE"/>
    <property type="match status" value="1"/>
</dbReference>
<dbReference type="PANTHER" id="PTHR47816">
    <property type="entry name" value="RIBOSOMAL RNA SMALL SUBUNIT METHYLTRANSFERASE C"/>
    <property type="match status" value="1"/>
</dbReference>
<keyword evidence="9" id="KW-1185">Reference proteome</keyword>
<accession>A0A6M8SYH5</accession>
<evidence type="ECO:0000256" key="4">
    <source>
        <dbReference type="ARBA" id="ARBA00022679"/>
    </source>
</evidence>
<dbReference type="GO" id="GO:0008990">
    <property type="term" value="F:rRNA (guanine-N2-)-methyltransferase activity"/>
    <property type="evidence" value="ECO:0007669"/>
    <property type="project" value="InterPro"/>
</dbReference>
<evidence type="ECO:0000256" key="2">
    <source>
        <dbReference type="ARBA" id="ARBA00022552"/>
    </source>
</evidence>
<feature type="domain" description="Methyltransferase small" evidence="6">
    <location>
        <begin position="189"/>
        <end position="357"/>
    </location>
</feature>
<proteinExistence type="predicted"/>
<name>A0A6M8SYH5_9NEIS</name>
<dbReference type="AlphaFoldDB" id="A0A6M8SYH5"/>
<evidence type="ECO:0000313" key="9">
    <source>
        <dbReference type="Proteomes" id="UP000504844"/>
    </source>
</evidence>
<keyword evidence="3 8" id="KW-0489">Methyltransferase</keyword>
<dbReference type="Pfam" id="PF26049">
    <property type="entry name" value="RLMG_N"/>
    <property type="match status" value="1"/>
</dbReference>
<dbReference type="PIRSF" id="PIRSF037565">
    <property type="entry name" value="RRNA_m2G_Mtase_RsmD_prd"/>
    <property type="match status" value="1"/>
</dbReference>
<sequence>MSADLLSSAPFAALNLQRYPAKHAKDLQAWDAADAYLASFIRKDAALVVLNDSFGALHAMAIQCGVAVVLHINDSWCSRHAIEKNTHTELIDYVGQVTTCALVKLPKSLSMLEAQLLQLANGITSPVEVYFSGMQKHVSNGHLALIKQYCDDVEYLPTQRKARMYRANLRPSQQRIQPYSQSVPELDLILQNVAGVFAEQKIDIGSRFFIEHFSQLPAAKTVADVGCGNGLLSLAYHQRHPDAALYLYDESKAAIESAQLSFAANCPQAAVEILHRDGLVGVTQQFDLILINPPFHQQNTITTDIAISMFTQAKQCMHADSELWVVANRHLNYQADLKKLFRRVSVMAQNAKFVILKVMR</sequence>
<dbReference type="GO" id="GO:0005737">
    <property type="term" value="C:cytoplasm"/>
    <property type="evidence" value="ECO:0007669"/>
    <property type="project" value="InterPro"/>
</dbReference>
<dbReference type="InterPro" id="IPR058679">
    <property type="entry name" value="RlmG_N"/>
</dbReference>
<evidence type="ECO:0000256" key="1">
    <source>
        <dbReference type="ARBA" id="ARBA00022490"/>
    </source>
</evidence>
<keyword evidence="1" id="KW-0963">Cytoplasm</keyword>
<evidence type="ECO:0000256" key="3">
    <source>
        <dbReference type="ARBA" id="ARBA00022603"/>
    </source>
</evidence>
<dbReference type="PANTHER" id="PTHR47816:SF5">
    <property type="entry name" value="RIBOSOMAL RNA LARGE SUBUNIT METHYLTRANSFERASE G"/>
    <property type="match status" value="1"/>
</dbReference>
<dbReference type="CDD" id="cd02440">
    <property type="entry name" value="AdoMet_MTases"/>
    <property type="match status" value="1"/>
</dbReference>
<evidence type="ECO:0000313" key="8">
    <source>
        <dbReference type="EMBL" id="QKJ67659.1"/>
    </source>
</evidence>